<evidence type="ECO:0000256" key="3">
    <source>
        <dbReference type="ARBA" id="ARBA00022777"/>
    </source>
</evidence>
<dbReference type="InterPro" id="IPR019539">
    <property type="entry name" value="GalKase_N"/>
</dbReference>
<evidence type="ECO:0000256" key="2">
    <source>
        <dbReference type="ARBA" id="ARBA00022741"/>
    </source>
</evidence>
<keyword evidence="10" id="KW-0808">Transferase</keyword>
<dbReference type="AlphaFoldDB" id="A0A5C1QGK1"/>
<dbReference type="InterPro" id="IPR036554">
    <property type="entry name" value="GHMP_kinase_C_sf"/>
</dbReference>
<dbReference type="PANTHER" id="PTHR10457:SF7">
    <property type="entry name" value="GALACTOKINASE-RELATED"/>
    <property type="match status" value="1"/>
</dbReference>
<dbReference type="GO" id="GO:0004335">
    <property type="term" value="F:galactokinase activity"/>
    <property type="evidence" value="ECO:0007669"/>
    <property type="project" value="UniProtKB-UniRule"/>
</dbReference>
<keyword evidence="3 10" id="KW-0418">Kinase</keyword>
<name>A0A5C1QGK1_9SPIO</name>
<dbReference type="RefSeq" id="WP_149484754.1">
    <property type="nucleotide sequence ID" value="NZ_CP036150.1"/>
</dbReference>
<dbReference type="Pfam" id="PF08544">
    <property type="entry name" value="GHMP_kinases_C"/>
    <property type="match status" value="1"/>
</dbReference>
<evidence type="ECO:0000256" key="5">
    <source>
        <dbReference type="ARBA" id="ARBA00023144"/>
    </source>
</evidence>
<dbReference type="InterPro" id="IPR006206">
    <property type="entry name" value="Mevalonate/galactokinase"/>
</dbReference>
<sequence length="384" mass="43320">MEDLHTLHKNIYGKEPDVIVRVPGKLNLMGEHTEYFEGFVLAVAVNKFLEVSISERDDNSLRVYSATYNERKKSSLSGLKYKREDRWANYVKGAVAVMLQLGCQVKGLDIAIQSEIPEQVGLGSSSSLTLALVSALKKLYDFTISDIQLVESARLSELKFMNKDPGLAACAVSYFAKADQALLIDTKTMDIHTIDMDFKPIILLVTDSNVPNGIGYGEADDLKHDFDECKTLLNSYGRHIALRDVTILDVRSELDQLPEHLRRRAIHIIEENNRVRELKTALEHNDLTLAGKLMYRSHESLRDMLEISCPELDWLVKRAFETNGVLGSRMIGNGFGGCTINLINVNNIPLYDEHLEEYDRIFGFKADYFICTPVSGLKALQEKE</sequence>
<gene>
    <name evidence="10" type="primary">galK</name>
    <name evidence="10" type="ORF">EXM22_01190</name>
</gene>
<dbReference type="GO" id="GO:0005829">
    <property type="term" value="C:cytosol"/>
    <property type="evidence" value="ECO:0007669"/>
    <property type="project" value="TreeGrafter"/>
</dbReference>
<evidence type="ECO:0000259" key="9">
    <source>
        <dbReference type="Pfam" id="PF10509"/>
    </source>
</evidence>
<evidence type="ECO:0000259" key="7">
    <source>
        <dbReference type="Pfam" id="PF00288"/>
    </source>
</evidence>
<dbReference type="Gene3D" id="3.30.230.10">
    <property type="match status" value="1"/>
</dbReference>
<dbReference type="OrthoDB" id="250531at2"/>
<feature type="domain" description="GHMP kinase C-terminal" evidence="8">
    <location>
        <begin position="279"/>
        <end position="340"/>
    </location>
</feature>
<dbReference type="SUPFAM" id="SSF55060">
    <property type="entry name" value="GHMP Kinase, C-terminal domain"/>
    <property type="match status" value="1"/>
</dbReference>
<feature type="domain" description="Galactokinase N-terminal" evidence="9">
    <location>
        <begin position="7"/>
        <end position="52"/>
    </location>
</feature>
<dbReference type="GO" id="GO:0005524">
    <property type="term" value="F:ATP binding"/>
    <property type="evidence" value="ECO:0007669"/>
    <property type="project" value="UniProtKB-UniRule"/>
</dbReference>
<keyword evidence="11" id="KW-1185">Reference proteome</keyword>
<evidence type="ECO:0000313" key="10">
    <source>
        <dbReference type="EMBL" id="QEN06671.1"/>
    </source>
</evidence>
<dbReference type="EC" id="2.7.1.6" evidence="6"/>
<dbReference type="Gene3D" id="3.30.70.890">
    <property type="entry name" value="GHMP kinase, C-terminal domain"/>
    <property type="match status" value="1"/>
</dbReference>
<dbReference type="GO" id="GO:0006012">
    <property type="term" value="P:galactose metabolic process"/>
    <property type="evidence" value="ECO:0007669"/>
    <property type="project" value="UniProtKB-UniRule"/>
</dbReference>
<dbReference type="InterPro" id="IPR014721">
    <property type="entry name" value="Ribsml_uS5_D2-typ_fold_subgr"/>
</dbReference>
<evidence type="ECO:0000259" key="8">
    <source>
        <dbReference type="Pfam" id="PF08544"/>
    </source>
</evidence>
<accession>A0A5C1QGK1</accession>
<comment type="similarity">
    <text evidence="1">Belongs to the GHMP kinase family. GalK subfamily.</text>
</comment>
<dbReference type="Pfam" id="PF10509">
    <property type="entry name" value="GalKase_gal_bdg"/>
    <property type="match status" value="1"/>
</dbReference>
<organism evidence="10 11">
    <name type="scientific">Oceanispirochaeta crateris</name>
    <dbReference type="NCBI Taxonomy" id="2518645"/>
    <lineage>
        <taxon>Bacteria</taxon>
        <taxon>Pseudomonadati</taxon>
        <taxon>Spirochaetota</taxon>
        <taxon>Spirochaetia</taxon>
        <taxon>Spirochaetales</taxon>
        <taxon>Spirochaetaceae</taxon>
        <taxon>Oceanispirochaeta</taxon>
    </lineage>
</organism>
<dbReference type="InterPro" id="IPR013750">
    <property type="entry name" value="GHMP_kinase_C_dom"/>
</dbReference>
<dbReference type="Pfam" id="PF00288">
    <property type="entry name" value="GHMP_kinases_N"/>
    <property type="match status" value="1"/>
</dbReference>
<evidence type="ECO:0000256" key="1">
    <source>
        <dbReference type="ARBA" id="ARBA00006566"/>
    </source>
</evidence>
<proteinExistence type="inferred from homology"/>
<dbReference type="PRINTS" id="PR00473">
    <property type="entry name" value="GALCTOKINASE"/>
</dbReference>
<dbReference type="PIRSF" id="PIRSF000530">
    <property type="entry name" value="Galactokinase"/>
    <property type="match status" value="1"/>
</dbReference>
<dbReference type="Proteomes" id="UP000324209">
    <property type="component" value="Chromosome"/>
</dbReference>
<dbReference type="InterPro" id="IPR000705">
    <property type="entry name" value="Galactokinase"/>
</dbReference>
<dbReference type="PANTHER" id="PTHR10457">
    <property type="entry name" value="MEVALONATE KINASE/GALACTOKINASE"/>
    <property type="match status" value="1"/>
</dbReference>
<keyword evidence="2" id="KW-0547">Nucleotide-binding</keyword>
<dbReference type="EMBL" id="CP036150">
    <property type="protein sequence ID" value="QEN06671.1"/>
    <property type="molecule type" value="Genomic_DNA"/>
</dbReference>
<evidence type="ECO:0000313" key="11">
    <source>
        <dbReference type="Proteomes" id="UP000324209"/>
    </source>
</evidence>
<keyword evidence="5" id="KW-0299">Galactose metabolism</keyword>
<keyword evidence="4" id="KW-0067">ATP-binding</keyword>
<reference evidence="10 11" key="1">
    <citation type="submission" date="2019-02" db="EMBL/GenBank/DDBJ databases">
        <title>Complete Genome Sequence and Methylome Analysis of free living Spirochaetas.</title>
        <authorList>
            <person name="Fomenkov A."/>
            <person name="Dubinina G."/>
            <person name="Leshcheva N."/>
            <person name="Mikheeva N."/>
            <person name="Grabovich M."/>
            <person name="Vincze T."/>
            <person name="Roberts R.J."/>
        </authorList>
    </citation>
    <scope>NUCLEOTIDE SEQUENCE [LARGE SCALE GENOMIC DNA]</scope>
    <source>
        <strain evidence="10 11">K2</strain>
    </source>
</reference>
<dbReference type="NCBIfam" id="TIGR00131">
    <property type="entry name" value="gal_kin"/>
    <property type="match status" value="1"/>
</dbReference>
<evidence type="ECO:0000256" key="6">
    <source>
        <dbReference type="NCBIfam" id="TIGR00131"/>
    </source>
</evidence>
<dbReference type="SUPFAM" id="SSF54211">
    <property type="entry name" value="Ribosomal protein S5 domain 2-like"/>
    <property type="match status" value="1"/>
</dbReference>
<dbReference type="InterPro" id="IPR020568">
    <property type="entry name" value="Ribosomal_Su5_D2-typ_SF"/>
</dbReference>
<evidence type="ECO:0000256" key="4">
    <source>
        <dbReference type="ARBA" id="ARBA00022840"/>
    </source>
</evidence>
<keyword evidence="5" id="KW-0119">Carbohydrate metabolism</keyword>
<protein>
    <recommendedName>
        <fullName evidence="6">Galactokinase</fullName>
        <ecNumber evidence="6">2.7.1.6</ecNumber>
    </recommendedName>
</protein>
<dbReference type="InterPro" id="IPR006204">
    <property type="entry name" value="GHMP_kinase_N_dom"/>
</dbReference>
<dbReference type="PRINTS" id="PR00959">
    <property type="entry name" value="MEVGALKINASE"/>
</dbReference>
<dbReference type="KEGG" id="ock:EXM22_01190"/>
<feature type="domain" description="GHMP kinase N-terminal" evidence="7">
    <location>
        <begin position="89"/>
        <end position="174"/>
    </location>
</feature>